<accession>A0ABS1DL69</accession>
<evidence type="ECO:0008006" key="4">
    <source>
        <dbReference type="Google" id="ProtNLM"/>
    </source>
</evidence>
<keyword evidence="1" id="KW-0812">Transmembrane</keyword>
<keyword evidence="1" id="KW-0472">Membrane</keyword>
<feature type="transmembrane region" description="Helical" evidence="1">
    <location>
        <begin position="36"/>
        <end position="56"/>
    </location>
</feature>
<organism evidence="2 3">
    <name type="scientific">Rhodovibrio sodomensis</name>
    <dbReference type="NCBI Taxonomy" id="1088"/>
    <lineage>
        <taxon>Bacteria</taxon>
        <taxon>Pseudomonadati</taxon>
        <taxon>Pseudomonadota</taxon>
        <taxon>Alphaproteobacteria</taxon>
        <taxon>Rhodospirillales</taxon>
        <taxon>Rhodovibrionaceae</taxon>
        <taxon>Rhodovibrio</taxon>
    </lineage>
</organism>
<dbReference type="EMBL" id="NRRL01000097">
    <property type="protein sequence ID" value="MBK1670478.1"/>
    <property type="molecule type" value="Genomic_DNA"/>
</dbReference>
<proteinExistence type="predicted"/>
<feature type="transmembrane region" description="Helical" evidence="1">
    <location>
        <begin position="63"/>
        <end position="91"/>
    </location>
</feature>
<sequence length="97" mass="9599">MTEAVSLIAGLAGLTFAIRLAGYLAGAHLPATGRWARAFDALPGCLIAALVTLLLAEAGRIEGVAAVVAFTVAAATRSLPVTMIAGIATVAGLQAVV</sequence>
<reference evidence="2 3" key="1">
    <citation type="journal article" date="2020" name="Microorganisms">
        <title>Osmotic Adaptation and Compatible Solute Biosynthesis of Phototrophic Bacteria as Revealed from Genome Analyses.</title>
        <authorList>
            <person name="Imhoff J.F."/>
            <person name="Rahn T."/>
            <person name="Kunzel S."/>
            <person name="Keller A."/>
            <person name="Neulinger S.C."/>
        </authorList>
    </citation>
    <scope>NUCLEOTIDE SEQUENCE [LARGE SCALE GENOMIC DNA]</scope>
    <source>
        <strain evidence="2 3">DSM 9895</strain>
    </source>
</reference>
<evidence type="ECO:0000313" key="3">
    <source>
        <dbReference type="Proteomes" id="UP001296873"/>
    </source>
</evidence>
<evidence type="ECO:0000313" key="2">
    <source>
        <dbReference type="EMBL" id="MBK1670478.1"/>
    </source>
</evidence>
<dbReference type="RefSeq" id="WP_200342840.1">
    <property type="nucleotide sequence ID" value="NZ_NRRL01000097.1"/>
</dbReference>
<gene>
    <name evidence="2" type="ORF">CKO28_20850</name>
</gene>
<comment type="caution">
    <text evidence="2">The sequence shown here is derived from an EMBL/GenBank/DDBJ whole genome shotgun (WGS) entry which is preliminary data.</text>
</comment>
<dbReference type="Pfam" id="PF05437">
    <property type="entry name" value="AzlD"/>
    <property type="match status" value="1"/>
</dbReference>
<dbReference type="InterPro" id="IPR008407">
    <property type="entry name" value="Brnchd-chn_aa_trnsp_AzlD"/>
</dbReference>
<keyword evidence="1" id="KW-1133">Transmembrane helix</keyword>
<evidence type="ECO:0000256" key="1">
    <source>
        <dbReference type="SAM" id="Phobius"/>
    </source>
</evidence>
<dbReference type="Proteomes" id="UP001296873">
    <property type="component" value="Unassembled WGS sequence"/>
</dbReference>
<protein>
    <recommendedName>
        <fullName evidence="4">Branched-chain amino acid transporter</fullName>
    </recommendedName>
</protein>
<keyword evidence="3" id="KW-1185">Reference proteome</keyword>
<name>A0ABS1DL69_9PROT</name>